<proteinExistence type="predicted"/>
<name>A0A8J3CU85_9BACT</name>
<gene>
    <name evidence="1" type="ORF">GCM10008106_03490</name>
</gene>
<dbReference type="PROSITE" id="PS51257">
    <property type="entry name" value="PROKAR_LIPOPROTEIN"/>
    <property type="match status" value="1"/>
</dbReference>
<evidence type="ECO:0008006" key="3">
    <source>
        <dbReference type="Google" id="ProtNLM"/>
    </source>
</evidence>
<sequence>MKVSNKYKMFFVIAFVFTFTGCEVTSSNHESISLIGSSEVELEESNVAVTINFTGKKSEKSSFVTLVKSGVLSQFDPKLQYENMYLEGEGSSREFTYSMSFLLILKDIASLDVILKTIEKENLSVYVNTAGIYIYPESRGELLTKLFDEALENGIKRISEHAKSKGKEYKVTAVADADDSFSAVIPLDGIAYQNKLYKKVQVTAELY</sequence>
<dbReference type="EMBL" id="BMYF01000002">
    <property type="protein sequence ID" value="GHB26217.1"/>
    <property type="molecule type" value="Genomic_DNA"/>
</dbReference>
<keyword evidence="2" id="KW-1185">Reference proteome</keyword>
<evidence type="ECO:0000313" key="2">
    <source>
        <dbReference type="Proteomes" id="UP000642809"/>
    </source>
</evidence>
<dbReference type="RefSeq" id="WP_189578724.1">
    <property type="nucleotide sequence ID" value="NZ_BMYF01000002.1"/>
</dbReference>
<dbReference type="AlphaFoldDB" id="A0A8J3CU85"/>
<reference evidence="1" key="2">
    <citation type="submission" date="2020-09" db="EMBL/GenBank/DDBJ databases">
        <authorList>
            <person name="Sun Q."/>
            <person name="Kim S."/>
        </authorList>
    </citation>
    <scope>NUCLEOTIDE SEQUENCE</scope>
    <source>
        <strain evidence="1">KCTC 23224</strain>
    </source>
</reference>
<organism evidence="1 2">
    <name type="scientific">Mongoliitalea lutea</name>
    <dbReference type="NCBI Taxonomy" id="849756"/>
    <lineage>
        <taxon>Bacteria</taxon>
        <taxon>Pseudomonadati</taxon>
        <taxon>Bacteroidota</taxon>
        <taxon>Cytophagia</taxon>
        <taxon>Cytophagales</taxon>
        <taxon>Cyclobacteriaceae</taxon>
        <taxon>Mongoliitalea</taxon>
    </lineage>
</organism>
<reference evidence="1" key="1">
    <citation type="journal article" date="2014" name="Int. J. Syst. Evol. Microbiol.">
        <title>Complete genome sequence of Corynebacterium casei LMG S-19264T (=DSM 44701T), isolated from a smear-ripened cheese.</title>
        <authorList>
            <consortium name="US DOE Joint Genome Institute (JGI-PGF)"/>
            <person name="Walter F."/>
            <person name="Albersmeier A."/>
            <person name="Kalinowski J."/>
            <person name="Ruckert C."/>
        </authorList>
    </citation>
    <scope>NUCLEOTIDE SEQUENCE</scope>
    <source>
        <strain evidence="1">KCTC 23224</strain>
    </source>
</reference>
<accession>A0A8J3CU85</accession>
<protein>
    <recommendedName>
        <fullName evidence="3">Lipoprotein</fullName>
    </recommendedName>
</protein>
<dbReference type="Proteomes" id="UP000642809">
    <property type="component" value="Unassembled WGS sequence"/>
</dbReference>
<comment type="caution">
    <text evidence="1">The sequence shown here is derived from an EMBL/GenBank/DDBJ whole genome shotgun (WGS) entry which is preliminary data.</text>
</comment>
<evidence type="ECO:0000313" key="1">
    <source>
        <dbReference type="EMBL" id="GHB26217.1"/>
    </source>
</evidence>